<keyword evidence="3" id="KW-1185">Reference proteome</keyword>
<dbReference type="EMBL" id="CP025938">
    <property type="protein sequence ID" value="AUS05569.1"/>
    <property type="molecule type" value="Genomic_DNA"/>
</dbReference>
<organism evidence="2 3">
    <name type="scientific">Pseudotamlana carrageenivorans</name>
    <dbReference type="NCBI Taxonomy" id="2069432"/>
    <lineage>
        <taxon>Bacteria</taxon>
        <taxon>Pseudomonadati</taxon>
        <taxon>Bacteroidota</taxon>
        <taxon>Flavobacteriia</taxon>
        <taxon>Flavobacteriales</taxon>
        <taxon>Flavobacteriaceae</taxon>
        <taxon>Pseudotamlana</taxon>
    </lineage>
</organism>
<dbReference type="Pfam" id="PF20243">
    <property type="entry name" value="MbnP"/>
    <property type="match status" value="1"/>
</dbReference>
<dbReference type="AlphaFoldDB" id="A0A2I7SI59"/>
<name>A0A2I7SI59_9FLAO</name>
<dbReference type="OrthoDB" id="1422031at2"/>
<feature type="domain" description="Copper-binding protein MbnP-like" evidence="1">
    <location>
        <begin position="29"/>
        <end position="227"/>
    </location>
</feature>
<dbReference type="RefSeq" id="WP_102995587.1">
    <property type="nucleotide sequence ID" value="NZ_CP025938.1"/>
</dbReference>
<dbReference type="Proteomes" id="UP000236592">
    <property type="component" value="Chromosome"/>
</dbReference>
<evidence type="ECO:0000259" key="1">
    <source>
        <dbReference type="Pfam" id="PF20243"/>
    </source>
</evidence>
<accession>A0A2I7SI59</accession>
<proteinExistence type="predicted"/>
<dbReference type="PROSITE" id="PS51257">
    <property type="entry name" value="PROKAR_LIPOPROTEIN"/>
    <property type="match status" value="1"/>
</dbReference>
<gene>
    <name evidence="2" type="ORF">C1A40_08880</name>
</gene>
<sequence length="256" mass="29578">MNKTLATTCLLCMILCSCHKDLDDDVFPTSVTFNFNHSWDDTHVTASDFNSLEFTNAHGELLSISKLRYLISRITFEKPNGEYFTFDDYFLVDLSQENTLSLTPNNTIPPGEYSHVYFTFGFNNEDNYMNYTDLNSASWNVPEMLGGGYHFMQLEGKFIDATNTETGYAYHYIRAVNNTQSPLVFEDTFFTVDIGAINLIQSTNFNINMNISEWFKNPNTWDLNQLNNRLMPNFDAQIMMYQNRQNVFSLESVNPI</sequence>
<dbReference type="InterPro" id="IPR046863">
    <property type="entry name" value="MbnP-like_dom"/>
</dbReference>
<evidence type="ECO:0000313" key="3">
    <source>
        <dbReference type="Proteomes" id="UP000236592"/>
    </source>
</evidence>
<dbReference type="KEGG" id="taj:C1A40_08880"/>
<evidence type="ECO:0000313" key="2">
    <source>
        <dbReference type="EMBL" id="AUS05569.1"/>
    </source>
</evidence>
<protein>
    <recommendedName>
        <fullName evidence="1">Copper-binding protein MbnP-like domain-containing protein</fullName>
    </recommendedName>
</protein>
<reference evidence="3" key="1">
    <citation type="submission" date="2018-01" db="EMBL/GenBank/DDBJ databases">
        <title>Complete genome of Tamlana sp. UJ94.</title>
        <authorList>
            <person name="Jung J."/>
            <person name="Chung D."/>
            <person name="Bae S.S."/>
            <person name="Baek K."/>
        </authorList>
    </citation>
    <scope>NUCLEOTIDE SEQUENCE [LARGE SCALE GENOMIC DNA]</scope>
    <source>
        <strain evidence="3">UJ94</strain>
    </source>
</reference>